<keyword evidence="5 8" id="KW-0547">Nucleotide-binding</keyword>
<organism evidence="11 12">
    <name type="scientific">Plasticicumulans acidivorans</name>
    <dbReference type="NCBI Taxonomy" id="886464"/>
    <lineage>
        <taxon>Bacteria</taxon>
        <taxon>Pseudomonadati</taxon>
        <taxon>Pseudomonadota</taxon>
        <taxon>Gammaproteobacteria</taxon>
        <taxon>Candidatus Competibacteraceae</taxon>
        <taxon>Plasticicumulans</taxon>
    </lineage>
</organism>
<comment type="caution">
    <text evidence="11">The sequence shown here is derived from an EMBL/GenBank/DDBJ whole genome shotgun (WGS) entry which is preliminary data.</text>
</comment>
<sequence length="524" mass="58716">MYRSFRTRLNRLLDAAGPQALQGGLKGLEREALRVAADGHIAQTPHPAALGSALTHPWITTDYSEALLEFVTPPQAQAADCLRWLDEIHRFVLPRLGDERLWSGSMPCVVDGEAGIPIACYGQSNAGRMKHVYRVGLGHRYGKVMQVIAGVHFNFSLPEALWPLLRDLDGSQIALPAFVSDGYFRLARNLQRVGWLIPYLFGASPAVCRSFLAGRPSDLDEWDDGSLYRPFATSLRMSRIGYQNKKEKTCGVNVSYDNLESYIRSLSRAINTPCPQYEDIGVCVDGEWRQLNANILQIENEYYSTMRPKQPPIGNEKVICALARRGVRYVELRSLDVDPFEPCGVSLEAMYFAEALLAFCALEDSPRIGMQERLDLNTNLELVANSGREPGLLLRRLGRDISLQDWAAAVLDALQPICEVLDSGHDDQPYAHALQLQRAKLANPELTPSARVLREMARSESGFFDYGWRLAEAHARSLCRRPLPRARDVEFRALAERSIGEQAAIEAADELDFARYLQNYFAQC</sequence>
<dbReference type="AlphaFoldDB" id="A0A317MUJ2"/>
<evidence type="ECO:0000256" key="5">
    <source>
        <dbReference type="ARBA" id="ARBA00022741"/>
    </source>
</evidence>
<dbReference type="Gene3D" id="3.30.590.20">
    <property type="match status" value="1"/>
</dbReference>
<evidence type="ECO:0000256" key="9">
    <source>
        <dbReference type="RuleBase" id="RU004391"/>
    </source>
</evidence>
<name>A0A317MUJ2_9GAMM</name>
<dbReference type="EMBL" id="QGTJ01000005">
    <property type="protein sequence ID" value="PWV61578.1"/>
    <property type="molecule type" value="Genomic_DNA"/>
</dbReference>
<dbReference type="SUPFAM" id="SSF55931">
    <property type="entry name" value="Glutamine synthetase/guanido kinase"/>
    <property type="match status" value="1"/>
</dbReference>
<dbReference type="GO" id="GO:0005829">
    <property type="term" value="C:cytosol"/>
    <property type="evidence" value="ECO:0007669"/>
    <property type="project" value="TreeGrafter"/>
</dbReference>
<evidence type="ECO:0000256" key="1">
    <source>
        <dbReference type="ARBA" id="ARBA00005006"/>
    </source>
</evidence>
<gene>
    <name evidence="8" type="primary">gshA</name>
    <name evidence="11" type="ORF">C7443_1056</name>
</gene>
<dbReference type="GO" id="GO:0046872">
    <property type="term" value="F:metal ion binding"/>
    <property type="evidence" value="ECO:0007669"/>
    <property type="project" value="TreeGrafter"/>
</dbReference>
<dbReference type="InterPro" id="IPR006334">
    <property type="entry name" value="Glut_cys_ligase"/>
</dbReference>
<dbReference type="HAMAP" id="MF_00578">
    <property type="entry name" value="Glu_cys_ligase"/>
    <property type="match status" value="1"/>
</dbReference>
<dbReference type="PANTHER" id="PTHR38761:SF1">
    <property type="entry name" value="GLUTAMATE--CYSTEINE LIGASE"/>
    <property type="match status" value="1"/>
</dbReference>
<comment type="catalytic activity">
    <reaction evidence="7 8 9">
        <text>L-cysteine + L-glutamate + ATP = gamma-L-glutamyl-L-cysteine + ADP + phosphate + H(+)</text>
        <dbReference type="Rhea" id="RHEA:13285"/>
        <dbReference type="ChEBI" id="CHEBI:15378"/>
        <dbReference type="ChEBI" id="CHEBI:29985"/>
        <dbReference type="ChEBI" id="CHEBI:30616"/>
        <dbReference type="ChEBI" id="CHEBI:35235"/>
        <dbReference type="ChEBI" id="CHEBI:43474"/>
        <dbReference type="ChEBI" id="CHEBI:58173"/>
        <dbReference type="ChEBI" id="CHEBI:456216"/>
        <dbReference type="EC" id="6.3.2.2"/>
    </reaction>
</comment>
<evidence type="ECO:0000313" key="11">
    <source>
        <dbReference type="EMBL" id="PWV61578.1"/>
    </source>
</evidence>
<evidence type="ECO:0000256" key="8">
    <source>
        <dbReference type="HAMAP-Rule" id="MF_00578"/>
    </source>
</evidence>
<dbReference type="GO" id="GO:0005524">
    <property type="term" value="F:ATP binding"/>
    <property type="evidence" value="ECO:0007669"/>
    <property type="project" value="UniProtKB-KW"/>
</dbReference>
<evidence type="ECO:0000256" key="7">
    <source>
        <dbReference type="ARBA" id="ARBA00048819"/>
    </source>
</evidence>
<evidence type="ECO:0000259" key="10">
    <source>
        <dbReference type="Pfam" id="PF04262"/>
    </source>
</evidence>
<accession>A0A317MUJ2</accession>
<dbReference type="Proteomes" id="UP000246569">
    <property type="component" value="Unassembled WGS sequence"/>
</dbReference>
<keyword evidence="6 8" id="KW-0067">ATP-binding</keyword>
<dbReference type="PANTHER" id="PTHR38761">
    <property type="entry name" value="GLUTAMATE--CYSTEINE LIGASE"/>
    <property type="match status" value="1"/>
</dbReference>
<comment type="similarity">
    <text evidence="2 8">Belongs to the glutamate--cysteine ligase type 1 family. Type 1 subfamily.</text>
</comment>
<dbReference type="GO" id="GO:0004357">
    <property type="term" value="F:glutamate-cysteine ligase activity"/>
    <property type="evidence" value="ECO:0007669"/>
    <property type="project" value="UniProtKB-UniRule"/>
</dbReference>
<dbReference type="UniPathway" id="UPA00142">
    <property type="reaction ID" value="UER00209"/>
</dbReference>
<evidence type="ECO:0000256" key="3">
    <source>
        <dbReference type="ARBA" id="ARBA00022598"/>
    </source>
</evidence>
<dbReference type="InterPro" id="IPR014746">
    <property type="entry name" value="Gln_synth/guanido_kin_cat_dom"/>
</dbReference>
<evidence type="ECO:0000313" key="12">
    <source>
        <dbReference type="Proteomes" id="UP000246569"/>
    </source>
</evidence>
<dbReference type="InterPro" id="IPR007370">
    <property type="entry name" value="Glu_cys_ligase"/>
</dbReference>
<evidence type="ECO:0000256" key="6">
    <source>
        <dbReference type="ARBA" id="ARBA00022840"/>
    </source>
</evidence>
<feature type="domain" description="Glutamate--cysteine ligase" evidence="10">
    <location>
        <begin position="10"/>
        <end position="383"/>
    </location>
</feature>
<keyword evidence="3 8" id="KW-0436">Ligase</keyword>
<dbReference type="RefSeq" id="WP_110018374.1">
    <property type="nucleotide sequence ID" value="NZ_QGTJ01000005.1"/>
</dbReference>
<comment type="pathway">
    <text evidence="1 8 9">Sulfur metabolism; glutathione biosynthesis; glutathione from L-cysteine and L-glutamate: step 1/2.</text>
</comment>
<dbReference type="NCBIfam" id="TIGR01434">
    <property type="entry name" value="glu_cys_ligase"/>
    <property type="match status" value="1"/>
</dbReference>
<dbReference type="OrthoDB" id="9803907at2"/>
<evidence type="ECO:0000256" key="2">
    <source>
        <dbReference type="ARBA" id="ARBA00008772"/>
    </source>
</evidence>
<keyword evidence="12" id="KW-1185">Reference proteome</keyword>
<proteinExistence type="inferred from homology"/>
<dbReference type="Pfam" id="PF04262">
    <property type="entry name" value="Glu_cys_ligase"/>
    <property type="match status" value="1"/>
</dbReference>
<dbReference type="GO" id="GO:0006750">
    <property type="term" value="P:glutathione biosynthetic process"/>
    <property type="evidence" value="ECO:0007669"/>
    <property type="project" value="UniProtKB-UniRule"/>
</dbReference>
<evidence type="ECO:0000256" key="4">
    <source>
        <dbReference type="ARBA" id="ARBA00022684"/>
    </source>
</evidence>
<dbReference type="EC" id="6.3.2.2" evidence="8"/>
<protein>
    <recommendedName>
        <fullName evidence="8">Glutamate--cysteine ligase</fullName>
        <ecNumber evidence="8">6.3.2.2</ecNumber>
    </recommendedName>
    <alternativeName>
        <fullName evidence="8">Gamma-ECS</fullName>
        <shortName evidence="8">GCS</shortName>
    </alternativeName>
    <alternativeName>
        <fullName evidence="8">Gamma-glutamylcysteine synthetase</fullName>
    </alternativeName>
</protein>
<reference evidence="11 12" key="1">
    <citation type="submission" date="2018-05" db="EMBL/GenBank/DDBJ databases">
        <title>Genomic Encyclopedia of Type Strains, Phase IV (KMG-IV): sequencing the most valuable type-strain genomes for metagenomic binning, comparative biology and taxonomic classification.</title>
        <authorList>
            <person name="Goeker M."/>
        </authorList>
    </citation>
    <scope>NUCLEOTIDE SEQUENCE [LARGE SCALE GENOMIC DNA]</scope>
    <source>
        <strain evidence="11 12">DSM 23606</strain>
    </source>
</reference>
<keyword evidence="4 8" id="KW-0317">Glutathione biosynthesis</keyword>